<proteinExistence type="predicted"/>
<dbReference type="AlphaFoldDB" id="A0A9P8T118"/>
<evidence type="ECO:0000313" key="3">
    <source>
        <dbReference type="Proteomes" id="UP000769157"/>
    </source>
</evidence>
<dbReference type="InterPro" id="IPR005002">
    <property type="entry name" value="PMM"/>
</dbReference>
<sequence length="35" mass="3917">VGGNDYEIFVDPRTIGHSVQTPDDTVKILNEIFNL</sequence>
<dbReference type="Gene3D" id="3.40.50.1000">
    <property type="entry name" value="HAD superfamily/HAD-like"/>
    <property type="match status" value="1"/>
</dbReference>
<feature type="binding site" evidence="1">
    <location>
        <position position="11"/>
    </location>
    <ligand>
        <name>Mg(2+)</name>
        <dbReference type="ChEBI" id="CHEBI:18420"/>
        <label>1</label>
    </ligand>
</feature>
<evidence type="ECO:0000313" key="2">
    <source>
        <dbReference type="EMBL" id="KAH3661460.1"/>
    </source>
</evidence>
<feature type="non-terminal residue" evidence="2">
    <location>
        <position position="1"/>
    </location>
</feature>
<organism evidence="2 3">
    <name type="scientific">Ogataea philodendri</name>
    <dbReference type="NCBI Taxonomy" id="1378263"/>
    <lineage>
        <taxon>Eukaryota</taxon>
        <taxon>Fungi</taxon>
        <taxon>Dikarya</taxon>
        <taxon>Ascomycota</taxon>
        <taxon>Saccharomycotina</taxon>
        <taxon>Pichiomycetes</taxon>
        <taxon>Pichiales</taxon>
        <taxon>Pichiaceae</taxon>
        <taxon>Ogataea</taxon>
    </lineage>
</organism>
<dbReference type="GeneID" id="70238524"/>
<comment type="cofactor">
    <cofactor evidence="1">
        <name>Mg(2+)</name>
        <dbReference type="ChEBI" id="CHEBI:18420"/>
    </cofactor>
</comment>
<evidence type="ECO:0000256" key="1">
    <source>
        <dbReference type="PIRSR" id="PIRSR605002-3"/>
    </source>
</evidence>
<reference evidence="2" key="1">
    <citation type="journal article" date="2021" name="Open Biol.">
        <title>Shared evolutionary footprints suggest mitochondrial oxidative damage underlies multiple complex I losses in fungi.</title>
        <authorList>
            <person name="Schikora-Tamarit M.A."/>
            <person name="Marcet-Houben M."/>
            <person name="Nosek J."/>
            <person name="Gabaldon T."/>
        </authorList>
    </citation>
    <scope>NUCLEOTIDE SEQUENCE</scope>
    <source>
        <strain evidence="2">CBS6075</strain>
    </source>
</reference>
<dbReference type="RefSeq" id="XP_046058580.1">
    <property type="nucleotide sequence ID" value="XM_046207858.1"/>
</dbReference>
<protein>
    <submittedName>
        <fullName evidence="2">Uncharacterized protein</fullName>
    </submittedName>
</protein>
<keyword evidence="1" id="KW-0460">Magnesium</keyword>
<reference evidence="2" key="2">
    <citation type="submission" date="2021-01" db="EMBL/GenBank/DDBJ databases">
        <authorList>
            <person name="Schikora-Tamarit M.A."/>
        </authorList>
    </citation>
    <scope>NUCLEOTIDE SEQUENCE</scope>
    <source>
        <strain evidence="2">CBS6075</strain>
    </source>
</reference>
<dbReference type="Pfam" id="PF03332">
    <property type="entry name" value="PMM"/>
    <property type="match status" value="1"/>
</dbReference>
<dbReference type="GO" id="GO:0004615">
    <property type="term" value="F:phosphomannomutase activity"/>
    <property type="evidence" value="ECO:0007669"/>
    <property type="project" value="InterPro"/>
</dbReference>
<dbReference type="InterPro" id="IPR023214">
    <property type="entry name" value="HAD_sf"/>
</dbReference>
<dbReference type="OrthoDB" id="10264771at2759"/>
<dbReference type="EMBL" id="JAEUBE010000469">
    <property type="protein sequence ID" value="KAH3661460.1"/>
    <property type="molecule type" value="Genomic_DNA"/>
</dbReference>
<name>A0A9P8T118_9ASCO</name>
<keyword evidence="3" id="KW-1185">Reference proteome</keyword>
<dbReference type="GO" id="GO:0009298">
    <property type="term" value="P:GDP-mannose biosynthetic process"/>
    <property type="evidence" value="ECO:0007669"/>
    <property type="project" value="InterPro"/>
</dbReference>
<accession>A0A9P8T118</accession>
<comment type="caution">
    <text evidence="2">The sequence shown here is derived from an EMBL/GenBank/DDBJ whole genome shotgun (WGS) entry which is preliminary data.</text>
</comment>
<dbReference type="GO" id="GO:0046872">
    <property type="term" value="F:metal ion binding"/>
    <property type="evidence" value="ECO:0007669"/>
    <property type="project" value="UniProtKB-KW"/>
</dbReference>
<feature type="binding site" evidence="1">
    <location>
        <position position="14"/>
    </location>
    <ligand>
        <name>Mg(2+)</name>
        <dbReference type="ChEBI" id="CHEBI:18420"/>
        <label>1</label>
    </ligand>
</feature>
<feature type="binding site" evidence="1">
    <location>
        <position position="9"/>
    </location>
    <ligand>
        <name>Mg(2+)</name>
        <dbReference type="ChEBI" id="CHEBI:18420"/>
        <label>1</label>
    </ligand>
</feature>
<dbReference type="Proteomes" id="UP000769157">
    <property type="component" value="Unassembled WGS sequence"/>
</dbReference>
<keyword evidence="1" id="KW-0479">Metal-binding</keyword>
<gene>
    <name evidence="2" type="ORF">OGAPHI_006560</name>
</gene>